<reference evidence="11" key="1">
    <citation type="journal article" date="2019" name="Int. J. Syst. Evol. Microbiol.">
        <title>The Global Catalogue of Microorganisms (GCM) 10K type strain sequencing project: providing services to taxonomists for standard genome sequencing and annotation.</title>
        <authorList>
            <consortium name="The Broad Institute Genomics Platform"/>
            <consortium name="The Broad Institute Genome Sequencing Center for Infectious Disease"/>
            <person name="Wu L."/>
            <person name="Ma J."/>
        </authorList>
    </citation>
    <scope>NUCLEOTIDE SEQUENCE [LARGE SCALE GENOMIC DNA]</scope>
    <source>
        <strain evidence="11">JCM 17111</strain>
    </source>
</reference>
<dbReference type="EMBL" id="BAABCY010000066">
    <property type="protein sequence ID" value="GAA3574244.1"/>
    <property type="molecule type" value="Genomic_DNA"/>
</dbReference>
<dbReference type="SUPFAM" id="SSF48150">
    <property type="entry name" value="DNA-glycosylase"/>
    <property type="match status" value="1"/>
</dbReference>
<evidence type="ECO:0000313" key="10">
    <source>
        <dbReference type="EMBL" id="GAA3574244.1"/>
    </source>
</evidence>
<dbReference type="SMART" id="SM00478">
    <property type="entry name" value="ENDO3c"/>
    <property type="match status" value="1"/>
</dbReference>
<dbReference type="InterPro" id="IPR005759">
    <property type="entry name" value="Nth"/>
</dbReference>
<evidence type="ECO:0000256" key="8">
    <source>
        <dbReference type="HAMAP-Rule" id="MF_00942"/>
    </source>
</evidence>
<comment type="cofactor">
    <cofactor evidence="8">
        <name>[4Fe-4S] cluster</name>
        <dbReference type="ChEBI" id="CHEBI:49883"/>
    </cofactor>
    <text evidence="8">Binds 1 [4Fe-4S] cluster.</text>
</comment>
<feature type="domain" description="HhH-GPD" evidence="9">
    <location>
        <begin position="39"/>
        <end position="186"/>
    </location>
</feature>
<comment type="caution">
    <text evidence="8">Lacks conserved residue(s) required for the propagation of feature annotation.</text>
</comment>
<evidence type="ECO:0000256" key="4">
    <source>
        <dbReference type="ARBA" id="ARBA00022801"/>
    </source>
</evidence>
<dbReference type="GO" id="GO:0004519">
    <property type="term" value="F:endonuclease activity"/>
    <property type="evidence" value="ECO:0007669"/>
    <property type="project" value="UniProtKB-KW"/>
</dbReference>
<evidence type="ECO:0000256" key="3">
    <source>
        <dbReference type="ARBA" id="ARBA00022763"/>
    </source>
</evidence>
<evidence type="ECO:0000256" key="1">
    <source>
        <dbReference type="ARBA" id="ARBA00022485"/>
    </source>
</evidence>
<comment type="catalytic activity">
    <reaction evidence="8">
        <text>2'-deoxyribonucleotide-(2'-deoxyribose 5'-phosphate)-2'-deoxyribonucleotide-DNA = a 3'-end 2'-deoxyribonucleotide-(2,3-dehydro-2,3-deoxyribose 5'-phosphate)-DNA + a 5'-end 5'-phospho-2'-deoxyribonucleoside-DNA + H(+)</text>
        <dbReference type="Rhea" id="RHEA:66592"/>
        <dbReference type="Rhea" id="RHEA-COMP:13180"/>
        <dbReference type="Rhea" id="RHEA-COMP:16897"/>
        <dbReference type="Rhea" id="RHEA-COMP:17067"/>
        <dbReference type="ChEBI" id="CHEBI:15378"/>
        <dbReference type="ChEBI" id="CHEBI:136412"/>
        <dbReference type="ChEBI" id="CHEBI:157695"/>
        <dbReference type="ChEBI" id="CHEBI:167181"/>
        <dbReference type="EC" id="4.2.99.18"/>
    </reaction>
</comment>
<dbReference type="InterPro" id="IPR011257">
    <property type="entry name" value="DNA_glycosylase"/>
</dbReference>
<keyword evidence="8" id="KW-0456">Lyase</keyword>
<dbReference type="EC" id="4.2.99.18" evidence="8"/>
<keyword evidence="3 8" id="KW-0227">DNA damage</keyword>
<accession>A0ABP6XZ97</accession>
<keyword evidence="8" id="KW-0238">DNA-binding</keyword>
<dbReference type="Gene3D" id="1.10.340.30">
    <property type="entry name" value="Hypothetical protein, domain 2"/>
    <property type="match status" value="1"/>
</dbReference>
<dbReference type="InterPro" id="IPR003265">
    <property type="entry name" value="HhH-GPD_domain"/>
</dbReference>
<keyword evidence="6" id="KW-0411">Iron-sulfur</keyword>
<evidence type="ECO:0000259" key="9">
    <source>
        <dbReference type="SMART" id="SM00478"/>
    </source>
</evidence>
<organism evidence="10 11">
    <name type="scientific">Snuella lapsa</name>
    <dbReference type="NCBI Taxonomy" id="870481"/>
    <lineage>
        <taxon>Bacteria</taxon>
        <taxon>Pseudomonadati</taxon>
        <taxon>Bacteroidota</taxon>
        <taxon>Flavobacteriia</taxon>
        <taxon>Flavobacteriales</taxon>
        <taxon>Flavobacteriaceae</taxon>
        <taxon>Snuella</taxon>
    </lineage>
</organism>
<comment type="function">
    <text evidence="8">DNA repair enzyme that has both DNA N-glycosylase activity and AP-lyase activity. The DNA N-glycosylase activity releases various damaged pyrimidines from DNA by cleaving the N-glycosidic bond, leaving an AP (apurinic/apyrimidinic) site. The AP-lyase activity cleaves the phosphodiester bond 3' to the AP site by a beta-elimination, leaving a 3'-terminal unsaturated sugar and a product with a terminal 5'-phosphate.</text>
</comment>
<dbReference type="Proteomes" id="UP001500954">
    <property type="component" value="Unassembled WGS sequence"/>
</dbReference>
<comment type="caution">
    <text evidence="10">The sequence shown here is derived from an EMBL/GenBank/DDBJ whole genome shotgun (WGS) entry which is preliminary data.</text>
</comment>
<evidence type="ECO:0000256" key="5">
    <source>
        <dbReference type="ARBA" id="ARBA00023004"/>
    </source>
</evidence>
<dbReference type="RefSeq" id="WP_345006449.1">
    <property type="nucleotide sequence ID" value="NZ_BAABCY010000066.1"/>
</dbReference>
<dbReference type="CDD" id="cd00056">
    <property type="entry name" value="ENDO3c"/>
    <property type="match status" value="1"/>
</dbReference>
<protein>
    <recommendedName>
        <fullName evidence="8">Endonuclease III</fullName>
        <ecNumber evidence="8">4.2.99.18</ecNumber>
    </recommendedName>
    <alternativeName>
        <fullName evidence="8">DNA-(apurinic or apyrimidinic site) lyase</fullName>
    </alternativeName>
</protein>
<keyword evidence="8" id="KW-0234">DNA repair</keyword>
<comment type="similarity">
    <text evidence="8">Belongs to the Nth/MutY family.</text>
</comment>
<gene>
    <name evidence="8" type="primary">nth</name>
    <name evidence="10" type="ORF">GCM10022395_24230</name>
</gene>
<dbReference type="Gene3D" id="1.10.1670.10">
    <property type="entry name" value="Helix-hairpin-Helix base-excision DNA repair enzymes (C-terminal)"/>
    <property type="match status" value="1"/>
</dbReference>
<keyword evidence="4 8" id="KW-0378">Hydrolase</keyword>
<proteinExistence type="inferred from homology"/>
<sequence>MTKQESVNFIINTLYKLYPEIPVPLDHKDPYTLLIAVLLSAQSTDVRVNKITPLLFERADNPYDMVKLTVEDIREIIKPVGLSPMKSKGIHGLSQILIEKHNGQVPKTFEALEALPAVGHKTAGVVLSQAFGIPAFPVDTHIHRLMYRWNLSNGKSVTQTEKDAKRLFPKELWNDLHLQIIWYGREYSPARGWNLDKDIITKTIGRKSVLKEYYNKKSPNS</sequence>
<keyword evidence="5" id="KW-0408">Iron</keyword>
<evidence type="ECO:0000256" key="2">
    <source>
        <dbReference type="ARBA" id="ARBA00022723"/>
    </source>
</evidence>
<keyword evidence="2" id="KW-0479">Metal-binding</keyword>
<dbReference type="HAMAP" id="MF_00942">
    <property type="entry name" value="Nth"/>
    <property type="match status" value="1"/>
</dbReference>
<evidence type="ECO:0000256" key="6">
    <source>
        <dbReference type="ARBA" id="ARBA00023014"/>
    </source>
</evidence>
<keyword evidence="11" id="KW-1185">Reference proteome</keyword>
<keyword evidence="10" id="KW-0540">Nuclease</keyword>
<dbReference type="PIRSF" id="PIRSF001435">
    <property type="entry name" value="Nth"/>
    <property type="match status" value="1"/>
</dbReference>
<keyword evidence="7 8" id="KW-0326">Glycosidase</keyword>
<dbReference type="PANTHER" id="PTHR10359:SF18">
    <property type="entry name" value="ENDONUCLEASE III"/>
    <property type="match status" value="1"/>
</dbReference>
<keyword evidence="10" id="KW-0255">Endonuclease</keyword>
<keyword evidence="1" id="KW-0004">4Fe-4S</keyword>
<evidence type="ECO:0000313" key="11">
    <source>
        <dbReference type="Proteomes" id="UP001500954"/>
    </source>
</evidence>
<dbReference type="InterPro" id="IPR023170">
    <property type="entry name" value="HhH_base_excis_C"/>
</dbReference>
<dbReference type="Pfam" id="PF00730">
    <property type="entry name" value="HhH-GPD"/>
    <property type="match status" value="1"/>
</dbReference>
<dbReference type="PANTHER" id="PTHR10359">
    <property type="entry name" value="A/G-SPECIFIC ADENINE GLYCOSYLASE/ENDONUCLEASE III"/>
    <property type="match status" value="1"/>
</dbReference>
<name>A0ABP6XZ97_9FLAO</name>
<evidence type="ECO:0000256" key="7">
    <source>
        <dbReference type="ARBA" id="ARBA00023295"/>
    </source>
</evidence>